<evidence type="ECO:0000313" key="11">
    <source>
        <dbReference type="EMBL" id="TGN10245.1"/>
    </source>
</evidence>
<organism evidence="11 12">
    <name type="scientific">Leptospira ilyithenensis</name>
    <dbReference type="NCBI Taxonomy" id="2484901"/>
    <lineage>
        <taxon>Bacteria</taxon>
        <taxon>Pseudomonadati</taxon>
        <taxon>Spirochaetota</taxon>
        <taxon>Spirochaetia</taxon>
        <taxon>Leptospirales</taxon>
        <taxon>Leptospiraceae</taxon>
        <taxon>Leptospira</taxon>
    </lineage>
</organism>
<keyword evidence="12" id="KW-1185">Reference proteome</keyword>
<dbReference type="Proteomes" id="UP000298264">
    <property type="component" value="Unassembled WGS sequence"/>
</dbReference>
<comment type="subcellular location">
    <subcellularLocation>
        <location evidence="1 9">Cell membrane</location>
        <topology evidence="1 9">Multi-pass membrane protein</topology>
    </subcellularLocation>
</comment>
<dbReference type="GO" id="GO:0022857">
    <property type="term" value="F:transmembrane transporter activity"/>
    <property type="evidence" value="ECO:0007669"/>
    <property type="project" value="InterPro"/>
</dbReference>
<keyword evidence="5 10" id="KW-1133">Transmembrane helix</keyword>
<evidence type="ECO:0000256" key="8">
    <source>
        <dbReference type="ARBA" id="ARBA00039168"/>
    </source>
</evidence>
<reference evidence="11" key="1">
    <citation type="journal article" date="2019" name="PLoS Negl. Trop. Dis.">
        <title>Revisiting the worldwide diversity of Leptospira species in the environment.</title>
        <authorList>
            <person name="Vincent A.T."/>
            <person name="Schiettekatte O."/>
            <person name="Bourhy P."/>
            <person name="Veyrier F.J."/>
            <person name="Picardeau M."/>
        </authorList>
    </citation>
    <scope>NUCLEOTIDE SEQUENCE [LARGE SCALE GENOMIC DNA]</scope>
    <source>
        <strain evidence="11">201400974</strain>
    </source>
</reference>
<accession>A0A4R9LQC9</accession>
<name>A0A4R9LQC9_9LEPT</name>
<evidence type="ECO:0000256" key="6">
    <source>
        <dbReference type="ARBA" id="ARBA00023136"/>
    </source>
</evidence>
<evidence type="ECO:0000256" key="7">
    <source>
        <dbReference type="ARBA" id="ARBA00038151"/>
    </source>
</evidence>
<dbReference type="FunFam" id="1.10.3730.20:FF:000001">
    <property type="entry name" value="Quaternary ammonium compound resistance transporter SugE"/>
    <property type="match status" value="1"/>
</dbReference>
<keyword evidence="6 10" id="KW-0472">Membrane</keyword>
<comment type="caution">
    <text evidence="11">The sequence shown here is derived from an EMBL/GenBank/DDBJ whole genome shotgun (WGS) entry which is preliminary data.</text>
</comment>
<feature type="transmembrane region" description="Helical" evidence="10">
    <location>
        <begin position="29"/>
        <end position="48"/>
    </location>
</feature>
<evidence type="ECO:0000256" key="5">
    <source>
        <dbReference type="ARBA" id="ARBA00022989"/>
    </source>
</evidence>
<dbReference type="RefSeq" id="WP_135764308.1">
    <property type="nucleotide sequence ID" value="NZ_RQHV01000045.1"/>
</dbReference>
<evidence type="ECO:0000256" key="9">
    <source>
        <dbReference type="RuleBase" id="RU003942"/>
    </source>
</evidence>
<dbReference type="PANTHER" id="PTHR30561">
    <property type="entry name" value="SMR FAMILY PROTON-DEPENDENT DRUG EFFLUX TRANSPORTER SUGE"/>
    <property type="match status" value="1"/>
</dbReference>
<dbReference type="Pfam" id="PF00893">
    <property type="entry name" value="Multi_Drug_Res"/>
    <property type="match status" value="1"/>
</dbReference>
<gene>
    <name evidence="11" type="ORF">EHS11_10195</name>
</gene>
<keyword evidence="3" id="KW-1003">Cell membrane</keyword>
<evidence type="ECO:0000256" key="2">
    <source>
        <dbReference type="ARBA" id="ARBA00022448"/>
    </source>
</evidence>
<dbReference type="EMBL" id="RQHV01000045">
    <property type="protein sequence ID" value="TGN10245.1"/>
    <property type="molecule type" value="Genomic_DNA"/>
</dbReference>
<dbReference type="InterPro" id="IPR037185">
    <property type="entry name" value="EmrE-like"/>
</dbReference>
<evidence type="ECO:0000313" key="12">
    <source>
        <dbReference type="Proteomes" id="UP000298264"/>
    </source>
</evidence>
<sequence>MNWIVLILAGVFEIGWPLGIKLSESSEYKIPWIGFSILSMTISVFLLWHAQKTIPMGTAYAVWTGIGATGAFLLGIIVFGESSTLWRVLSASLIVIGVMGLKLTGEH</sequence>
<evidence type="ECO:0000256" key="3">
    <source>
        <dbReference type="ARBA" id="ARBA00022475"/>
    </source>
</evidence>
<protein>
    <recommendedName>
        <fullName evidence="8">Guanidinium exporter</fullName>
    </recommendedName>
</protein>
<dbReference type="OrthoDB" id="21828at2"/>
<dbReference type="InterPro" id="IPR045324">
    <property type="entry name" value="Small_multidrug_res"/>
</dbReference>
<dbReference type="GO" id="GO:0005886">
    <property type="term" value="C:plasma membrane"/>
    <property type="evidence" value="ECO:0007669"/>
    <property type="project" value="UniProtKB-SubCell"/>
</dbReference>
<evidence type="ECO:0000256" key="10">
    <source>
        <dbReference type="SAM" id="Phobius"/>
    </source>
</evidence>
<evidence type="ECO:0000256" key="1">
    <source>
        <dbReference type="ARBA" id="ARBA00004651"/>
    </source>
</evidence>
<dbReference type="InterPro" id="IPR000390">
    <property type="entry name" value="Small_drug/metabolite_transptr"/>
</dbReference>
<keyword evidence="2" id="KW-0813">Transport</keyword>
<feature type="transmembrane region" description="Helical" evidence="10">
    <location>
        <begin position="60"/>
        <end position="79"/>
    </location>
</feature>
<keyword evidence="4 9" id="KW-0812">Transmembrane</keyword>
<dbReference type="GO" id="GO:1990961">
    <property type="term" value="P:xenobiotic detoxification by transmembrane export across the plasma membrane"/>
    <property type="evidence" value="ECO:0007669"/>
    <property type="project" value="UniProtKB-ARBA"/>
</dbReference>
<feature type="transmembrane region" description="Helical" evidence="10">
    <location>
        <begin position="85"/>
        <end position="104"/>
    </location>
</feature>
<dbReference type="PANTHER" id="PTHR30561:SF0">
    <property type="entry name" value="GUANIDINIUM EXPORTER"/>
    <property type="match status" value="1"/>
</dbReference>
<dbReference type="AlphaFoldDB" id="A0A4R9LQC9"/>
<evidence type="ECO:0000256" key="4">
    <source>
        <dbReference type="ARBA" id="ARBA00022692"/>
    </source>
</evidence>
<proteinExistence type="inferred from homology"/>
<dbReference type="Gene3D" id="1.10.3730.20">
    <property type="match status" value="1"/>
</dbReference>
<comment type="similarity">
    <text evidence="7">Belongs to the drug/metabolite transporter (DMT) superfamily. Small multidrug resistance (SMR) (TC 2.A.7.1) family. Gdx/SugE subfamily.</text>
</comment>
<dbReference type="SUPFAM" id="SSF103481">
    <property type="entry name" value="Multidrug resistance efflux transporter EmrE"/>
    <property type="match status" value="1"/>
</dbReference>